<accession>A0A1H2CCE5</accession>
<evidence type="ECO:0000259" key="2">
    <source>
        <dbReference type="Pfam" id="PF07859"/>
    </source>
</evidence>
<organism evidence="3 4">
    <name type="scientific">Mucilaginibacter mallensis</name>
    <dbReference type="NCBI Taxonomy" id="652787"/>
    <lineage>
        <taxon>Bacteria</taxon>
        <taxon>Pseudomonadati</taxon>
        <taxon>Bacteroidota</taxon>
        <taxon>Sphingobacteriia</taxon>
        <taxon>Sphingobacteriales</taxon>
        <taxon>Sphingobacteriaceae</taxon>
        <taxon>Mucilaginibacter</taxon>
    </lineage>
</organism>
<dbReference type="SUPFAM" id="SSF53474">
    <property type="entry name" value="alpha/beta-Hydrolases"/>
    <property type="match status" value="1"/>
</dbReference>
<dbReference type="PANTHER" id="PTHR48081">
    <property type="entry name" value="AB HYDROLASE SUPERFAMILY PROTEIN C4A8.06C"/>
    <property type="match status" value="1"/>
</dbReference>
<dbReference type="AlphaFoldDB" id="A0A1H2CCE5"/>
<dbReference type="InterPro" id="IPR013094">
    <property type="entry name" value="AB_hydrolase_3"/>
</dbReference>
<dbReference type="InterPro" id="IPR029058">
    <property type="entry name" value="AB_hydrolase_fold"/>
</dbReference>
<name>A0A1H2CCE5_MUCMA</name>
<feature type="domain" description="Alpha/beta hydrolase fold-3" evidence="2">
    <location>
        <begin position="77"/>
        <end position="278"/>
    </location>
</feature>
<dbReference type="OrthoDB" id="9815425at2"/>
<dbReference type="PANTHER" id="PTHR48081:SF8">
    <property type="entry name" value="ALPHA_BETA HYDROLASE FOLD-3 DOMAIN-CONTAINING PROTEIN-RELATED"/>
    <property type="match status" value="1"/>
</dbReference>
<dbReference type="Proteomes" id="UP000199679">
    <property type="component" value="Chromosome I"/>
</dbReference>
<keyword evidence="1" id="KW-0378">Hydrolase</keyword>
<evidence type="ECO:0000256" key="1">
    <source>
        <dbReference type="ARBA" id="ARBA00022801"/>
    </source>
</evidence>
<protein>
    <submittedName>
        <fullName evidence="3">Acetyl esterase</fullName>
    </submittedName>
</protein>
<keyword evidence="4" id="KW-1185">Reference proteome</keyword>
<dbReference type="InterPro" id="IPR050300">
    <property type="entry name" value="GDXG_lipolytic_enzyme"/>
</dbReference>
<dbReference type="RefSeq" id="WP_091379521.1">
    <property type="nucleotide sequence ID" value="NZ_LT629740.1"/>
</dbReference>
<dbReference type="STRING" id="652787.SAMN05216490_4883"/>
<dbReference type="Gene3D" id="3.40.50.1820">
    <property type="entry name" value="alpha/beta hydrolase"/>
    <property type="match status" value="1"/>
</dbReference>
<gene>
    <name evidence="3" type="ORF">SAMN05216490_4883</name>
</gene>
<dbReference type="Pfam" id="PF07859">
    <property type="entry name" value="Abhydrolase_3"/>
    <property type="match status" value="1"/>
</dbReference>
<sequence length="301" mass="33222">MALSKEVLDTIAFSKQNGFDKLNLAPPQETRKAMAKAAQDPGPTQVADVIRKTITHHSIPVRIYIPFGEGPFPIISYYHGGGFVLMGLETHDEICRQLCKNTGCIVMSVAYQLAPEHPYPQGPESSVAAAIWLHERAAEYSGLSESMAVAGDSAGGYMALHVARMLTKQGIALKAQFATYPVTDHYSAHYPSYQENGKDYVLTAEIMKWFWDNYVTDPSLFEAASILRTADFSGLPPAMIFTCNYDPLRDEGKAYAEKLRKAGVPTVYKNYENIHGFFGTGSMGEQAMQEASAFLKEKLNK</sequence>
<reference evidence="3 4" key="1">
    <citation type="submission" date="2016-10" db="EMBL/GenBank/DDBJ databases">
        <authorList>
            <person name="de Groot N.N."/>
        </authorList>
    </citation>
    <scope>NUCLEOTIDE SEQUENCE [LARGE SCALE GENOMIC DNA]</scope>
    <source>
        <strain evidence="3 4">MP1X4</strain>
    </source>
</reference>
<proteinExistence type="predicted"/>
<evidence type="ECO:0000313" key="4">
    <source>
        <dbReference type="Proteomes" id="UP000199679"/>
    </source>
</evidence>
<dbReference type="GO" id="GO:0016787">
    <property type="term" value="F:hydrolase activity"/>
    <property type="evidence" value="ECO:0007669"/>
    <property type="project" value="UniProtKB-KW"/>
</dbReference>
<evidence type="ECO:0000313" key="3">
    <source>
        <dbReference type="EMBL" id="SDT68235.1"/>
    </source>
</evidence>
<dbReference type="EMBL" id="LT629740">
    <property type="protein sequence ID" value="SDT68235.1"/>
    <property type="molecule type" value="Genomic_DNA"/>
</dbReference>